<dbReference type="AlphaFoldDB" id="A0AAW2Z219"/>
<dbReference type="EMBL" id="JAOPGA020000952">
    <property type="protein sequence ID" value="KAL0483400.1"/>
    <property type="molecule type" value="Genomic_DNA"/>
</dbReference>
<accession>A0AAW2Z219</accession>
<keyword evidence="2" id="KW-0479">Metal-binding</keyword>
<evidence type="ECO:0000256" key="3">
    <source>
        <dbReference type="ARBA" id="ARBA00023015"/>
    </source>
</evidence>
<feature type="domain" description="Zn(2)-C6 fungal-type" evidence="8">
    <location>
        <begin position="51"/>
        <end position="80"/>
    </location>
</feature>
<organism evidence="9 10">
    <name type="scientific">Acrasis kona</name>
    <dbReference type="NCBI Taxonomy" id="1008807"/>
    <lineage>
        <taxon>Eukaryota</taxon>
        <taxon>Discoba</taxon>
        <taxon>Heterolobosea</taxon>
        <taxon>Tetramitia</taxon>
        <taxon>Eutetramitia</taxon>
        <taxon>Acrasidae</taxon>
        <taxon>Acrasis</taxon>
    </lineage>
</organism>
<evidence type="ECO:0000313" key="9">
    <source>
        <dbReference type="EMBL" id="KAL0483400.1"/>
    </source>
</evidence>
<reference evidence="9 10" key="1">
    <citation type="submission" date="2024-03" db="EMBL/GenBank/DDBJ databases">
        <title>The Acrasis kona genome and developmental transcriptomes reveal deep origins of eukaryotic multicellular pathways.</title>
        <authorList>
            <person name="Sheikh S."/>
            <person name="Fu C.-J."/>
            <person name="Brown M.W."/>
            <person name="Baldauf S.L."/>
        </authorList>
    </citation>
    <scope>NUCLEOTIDE SEQUENCE [LARGE SCALE GENOMIC DNA]</scope>
    <source>
        <strain evidence="9 10">ATCC MYA-3509</strain>
    </source>
</reference>
<comment type="caution">
    <text evidence="9">The sequence shown here is derived from an EMBL/GenBank/DDBJ whole genome shotgun (WGS) entry which is preliminary data.</text>
</comment>
<feature type="region of interest" description="Disordered" evidence="7">
    <location>
        <begin position="1"/>
        <end position="42"/>
    </location>
</feature>
<dbReference type="Gene3D" id="4.10.240.10">
    <property type="entry name" value="Zn(2)-C6 fungal-type DNA-binding domain"/>
    <property type="match status" value="1"/>
</dbReference>
<proteinExistence type="predicted"/>
<dbReference type="PANTHER" id="PTHR47338:SF5">
    <property type="entry name" value="ZN(II)2CYS6 TRANSCRIPTION FACTOR (EUROFUNG)"/>
    <property type="match status" value="1"/>
</dbReference>
<evidence type="ECO:0000256" key="5">
    <source>
        <dbReference type="ARBA" id="ARBA00023242"/>
    </source>
</evidence>
<dbReference type="InterPro" id="IPR001138">
    <property type="entry name" value="Zn2Cys6_DnaBD"/>
</dbReference>
<dbReference type="SUPFAM" id="SSF57701">
    <property type="entry name" value="Zn2/Cys6 DNA-binding domain"/>
    <property type="match status" value="1"/>
</dbReference>
<dbReference type="CDD" id="cd00067">
    <property type="entry name" value="GAL4"/>
    <property type="match status" value="1"/>
</dbReference>
<dbReference type="PROSITE" id="PS50048">
    <property type="entry name" value="ZN2_CY6_FUNGAL_2"/>
    <property type="match status" value="1"/>
</dbReference>
<feature type="coiled-coil region" evidence="6">
    <location>
        <begin position="93"/>
        <end position="120"/>
    </location>
</feature>
<dbReference type="PROSITE" id="PS00463">
    <property type="entry name" value="ZN2_CY6_FUNGAL_1"/>
    <property type="match status" value="1"/>
</dbReference>
<dbReference type="CDD" id="cd12148">
    <property type="entry name" value="fungal_TF_MHR"/>
    <property type="match status" value="1"/>
</dbReference>
<evidence type="ECO:0000256" key="2">
    <source>
        <dbReference type="ARBA" id="ARBA00022723"/>
    </source>
</evidence>
<dbReference type="Pfam" id="PF00172">
    <property type="entry name" value="Zn_clus"/>
    <property type="match status" value="1"/>
</dbReference>
<dbReference type="InterPro" id="IPR050815">
    <property type="entry name" value="TF_fung"/>
</dbReference>
<keyword evidence="5" id="KW-0539">Nucleus</keyword>
<dbReference type="InterPro" id="IPR036864">
    <property type="entry name" value="Zn2-C6_fun-type_DNA-bd_sf"/>
</dbReference>
<gene>
    <name evidence="9" type="ORF">AKO1_014580</name>
</gene>
<keyword evidence="10" id="KW-1185">Reference proteome</keyword>
<feature type="compositionally biased region" description="Polar residues" evidence="7">
    <location>
        <begin position="1"/>
        <end position="34"/>
    </location>
</feature>
<keyword evidence="4" id="KW-0804">Transcription</keyword>
<dbReference type="PANTHER" id="PTHR47338">
    <property type="entry name" value="ZN(II)2CYS6 TRANSCRIPTION FACTOR (EUROFUNG)-RELATED"/>
    <property type="match status" value="1"/>
</dbReference>
<evidence type="ECO:0000256" key="7">
    <source>
        <dbReference type="SAM" id="MobiDB-lite"/>
    </source>
</evidence>
<comment type="subcellular location">
    <subcellularLocation>
        <location evidence="1">Nucleus</location>
    </subcellularLocation>
</comment>
<evidence type="ECO:0000256" key="4">
    <source>
        <dbReference type="ARBA" id="ARBA00023163"/>
    </source>
</evidence>
<dbReference type="GO" id="GO:0008270">
    <property type="term" value="F:zinc ion binding"/>
    <property type="evidence" value="ECO:0007669"/>
    <property type="project" value="InterPro"/>
</dbReference>
<evidence type="ECO:0000259" key="8">
    <source>
        <dbReference type="PROSITE" id="PS50048"/>
    </source>
</evidence>
<dbReference type="Proteomes" id="UP001431209">
    <property type="component" value="Unassembled WGS sequence"/>
</dbReference>
<dbReference type="GO" id="GO:0000981">
    <property type="term" value="F:DNA-binding transcription factor activity, RNA polymerase II-specific"/>
    <property type="evidence" value="ECO:0007669"/>
    <property type="project" value="InterPro"/>
</dbReference>
<evidence type="ECO:0000256" key="1">
    <source>
        <dbReference type="ARBA" id="ARBA00004123"/>
    </source>
</evidence>
<keyword evidence="3" id="KW-0805">Transcription regulation</keyword>
<evidence type="ECO:0000313" key="10">
    <source>
        <dbReference type="Proteomes" id="UP001431209"/>
    </source>
</evidence>
<name>A0AAW2Z219_9EUKA</name>
<sequence>MSSSPVCGGSVSTDGSNKSPTTIQDEASRQSTDSPVLHKHSAKGSKKITVACEYCRTHHRKCNGANPCSNCTEKNMECIFIAGRKRGPKNDALKKMKSEMDALRDDIESIKQSEQNWKRRYCEVASSSPDVCTADINLQMFIHNNNNNPNEEERVLKRKKFAPSKGELQSTLGNEQSFVLSSMINDFVSIYETYIHPSHPLLPSSNYTSLLPEIISLVIKNEKSDVCSSFYIYSLLSNGALSTGNKKLAIEFFERARVHAGDVFDVVDTRVGCGFSMLAYYQLCTGDVTKSVTYANIAKSIAENMNLHQSHLHMNSILGVAFVSNNYEERMKLFQIMSNSKYTADLVFCLAGQVITEVKFKESPNWTLLIDMLLRALKIQSEAELKLFHKPGDKILLEVLVFAALIMTLRKANFKYLAYDYCKKLLNLAADTQFNYLCVGVTCCALEAAAEVLIEQRQEAELNQILMILEKLSVKYELCVAVLQGVKDRIREYQYQQRQLMVNLNVRVHERAGNYSDLNSIIHEQYAPQPMHGGVNVSEHFLYN</sequence>
<evidence type="ECO:0000256" key="6">
    <source>
        <dbReference type="SAM" id="Coils"/>
    </source>
</evidence>
<keyword evidence="6" id="KW-0175">Coiled coil</keyword>
<protein>
    <submittedName>
        <fullName evidence="9">Maltose fermentation regulatory protein</fullName>
    </submittedName>
</protein>
<dbReference type="GO" id="GO:0005634">
    <property type="term" value="C:nucleus"/>
    <property type="evidence" value="ECO:0007669"/>
    <property type="project" value="UniProtKB-SubCell"/>
</dbReference>
<dbReference type="SMART" id="SM00066">
    <property type="entry name" value="GAL4"/>
    <property type="match status" value="1"/>
</dbReference>